<reference evidence="10" key="1">
    <citation type="submission" date="2017-06" db="EMBL/GenBank/DDBJ databases">
        <authorList>
            <person name="Varghese N."/>
            <person name="Submissions S."/>
        </authorList>
    </citation>
    <scope>NUCLEOTIDE SEQUENCE [LARGE SCALE GENOMIC DNA]</scope>
    <source>
        <strain evidence="10">SCA</strain>
    </source>
</reference>
<dbReference type="NCBIfam" id="NF006248">
    <property type="entry name" value="PRK08386.1"/>
    <property type="match status" value="1"/>
</dbReference>
<gene>
    <name evidence="9" type="ORF">SAMN05446037_100453</name>
</gene>
<evidence type="ECO:0000256" key="3">
    <source>
        <dbReference type="ARBA" id="ARBA00022475"/>
    </source>
</evidence>
<keyword evidence="3" id="KW-1003">Cell membrane</keyword>
<dbReference type="InterPro" id="IPR050622">
    <property type="entry name" value="CPA3_antiporter_subunitB"/>
</dbReference>
<keyword evidence="10" id="KW-1185">Reference proteome</keyword>
<evidence type="ECO:0000256" key="2">
    <source>
        <dbReference type="ARBA" id="ARBA00009425"/>
    </source>
</evidence>
<evidence type="ECO:0000313" key="9">
    <source>
        <dbReference type="EMBL" id="SNS09787.1"/>
    </source>
</evidence>
<dbReference type="Proteomes" id="UP000198304">
    <property type="component" value="Unassembled WGS sequence"/>
</dbReference>
<dbReference type="AlphaFoldDB" id="A0A239BNW7"/>
<feature type="transmembrane region" description="Helical" evidence="7">
    <location>
        <begin position="75"/>
        <end position="93"/>
    </location>
</feature>
<evidence type="ECO:0000313" key="10">
    <source>
        <dbReference type="Proteomes" id="UP000198304"/>
    </source>
</evidence>
<dbReference type="InterPro" id="IPR007182">
    <property type="entry name" value="MnhB"/>
</dbReference>
<dbReference type="GO" id="GO:0005886">
    <property type="term" value="C:plasma membrane"/>
    <property type="evidence" value="ECO:0007669"/>
    <property type="project" value="UniProtKB-SubCell"/>
</dbReference>
<comment type="subcellular location">
    <subcellularLocation>
        <location evidence="1">Cell membrane</location>
        <topology evidence="1">Multi-pass membrane protein</topology>
    </subcellularLocation>
</comment>
<name>A0A239BNW7_9FIRM</name>
<keyword evidence="5 7" id="KW-1133">Transmembrane helix</keyword>
<dbReference type="RefSeq" id="WP_089281848.1">
    <property type="nucleotide sequence ID" value="NZ_FZOJ01000004.1"/>
</dbReference>
<feature type="transmembrane region" description="Helical" evidence="7">
    <location>
        <begin position="12"/>
        <end position="30"/>
    </location>
</feature>
<accession>A0A239BNW7</accession>
<sequence length="140" mass="14910">MDDLIVKIITRTIIPFIQVYGIFVIMHGHISPGGGFSGGAILGASLILYTLAYGYKDAAKKMPHKVSVMVESGAILWFMAIGLVGIIMGGNFLSNKAAGFYMGNLSMLFNAGLIPLVTLGIGIKVASTMVTLFHTIIEED</sequence>
<feature type="transmembrane region" description="Helical" evidence="7">
    <location>
        <begin position="113"/>
        <end position="137"/>
    </location>
</feature>
<dbReference type="PANTHER" id="PTHR33932:SF4">
    <property type="entry name" value="NA(+)_H(+) ANTIPORTER SUBUNIT B"/>
    <property type="match status" value="1"/>
</dbReference>
<evidence type="ECO:0000256" key="6">
    <source>
        <dbReference type="ARBA" id="ARBA00023136"/>
    </source>
</evidence>
<keyword evidence="4 7" id="KW-0812">Transmembrane</keyword>
<evidence type="ECO:0000256" key="1">
    <source>
        <dbReference type="ARBA" id="ARBA00004651"/>
    </source>
</evidence>
<keyword evidence="6 7" id="KW-0472">Membrane</keyword>
<dbReference type="EMBL" id="FZOJ01000004">
    <property type="protein sequence ID" value="SNS09787.1"/>
    <property type="molecule type" value="Genomic_DNA"/>
</dbReference>
<protein>
    <submittedName>
        <fullName evidence="9">Multicomponent Na+:H+ antiporter subunit B</fullName>
    </submittedName>
</protein>
<evidence type="ECO:0000256" key="5">
    <source>
        <dbReference type="ARBA" id="ARBA00022989"/>
    </source>
</evidence>
<evidence type="ECO:0000259" key="8">
    <source>
        <dbReference type="Pfam" id="PF04039"/>
    </source>
</evidence>
<feature type="domain" description="Na+/H+ antiporter MnhB subunit-related protein" evidence="8">
    <location>
        <begin position="5"/>
        <end position="131"/>
    </location>
</feature>
<proteinExistence type="inferred from homology"/>
<feature type="transmembrane region" description="Helical" evidence="7">
    <location>
        <begin position="36"/>
        <end position="55"/>
    </location>
</feature>
<comment type="similarity">
    <text evidence="2">Belongs to the CPA3 antiporters (TC 2.A.63) subunit B family.</text>
</comment>
<evidence type="ECO:0000256" key="7">
    <source>
        <dbReference type="SAM" id="Phobius"/>
    </source>
</evidence>
<dbReference type="Pfam" id="PF04039">
    <property type="entry name" value="MnhB"/>
    <property type="match status" value="1"/>
</dbReference>
<evidence type="ECO:0000256" key="4">
    <source>
        <dbReference type="ARBA" id="ARBA00022692"/>
    </source>
</evidence>
<dbReference type="PANTHER" id="PTHR33932">
    <property type="entry name" value="NA(+)/H(+) ANTIPORTER SUBUNIT B"/>
    <property type="match status" value="1"/>
</dbReference>
<dbReference type="OrthoDB" id="1752329at2"/>
<organism evidence="9 10">
    <name type="scientific">Anaerovirgula multivorans</name>
    <dbReference type="NCBI Taxonomy" id="312168"/>
    <lineage>
        <taxon>Bacteria</taxon>
        <taxon>Bacillati</taxon>
        <taxon>Bacillota</taxon>
        <taxon>Clostridia</taxon>
        <taxon>Peptostreptococcales</taxon>
        <taxon>Natronincolaceae</taxon>
        <taxon>Anaerovirgula</taxon>
    </lineage>
</organism>